<keyword evidence="2" id="KW-0418">Kinase</keyword>
<sequence>PSILPLVLVCLIGFAAHKEHAGLITHTAALDLLCRIVHQYDLLFKRLAADLLALLARREEVIAELLAMNGLGRLVGQLPSGDPALTQSLLRVVCYLASDSAALTEIYQTGTIPVLLSLIASALKDWPSPGSNPALTSSKVIDMQLVCTALTRIAEDNELAYNIRQCNGITLLGKLLLLPGTSHGPQTDSGDKASAEMASLRAYAFRALRFLFSMERNRKVFKRLFPPDLFAAFIDLGHYNASLGAYSSLVMRLGDLSDKQRSALAAALDDVSADREGAEVVRTVRGGQYALIEMLGKGGYGAVWKAR</sequence>
<dbReference type="GO" id="GO:0016301">
    <property type="term" value="F:kinase activity"/>
    <property type="evidence" value="ECO:0007669"/>
    <property type="project" value="UniProtKB-KW"/>
</dbReference>
<feature type="non-terminal residue" evidence="2">
    <location>
        <position position="307"/>
    </location>
</feature>
<comment type="caution">
    <text evidence="2">The sequence shown here is derived from an EMBL/GenBank/DDBJ whole genome shotgun (WGS) entry which is preliminary data.</text>
</comment>
<feature type="non-terminal residue" evidence="2">
    <location>
        <position position="1"/>
    </location>
</feature>
<dbReference type="EMBL" id="BLLF01004339">
    <property type="protein sequence ID" value="GFH29431.1"/>
    <property type="molecule type" value="Genomic_DNA"/>
</dbReference>
<evidence type="ECO:0000256" key="1">
    <source>
        <dbReference type="SAM" id="SignalP"/>
    </source>
</evidence>
<accession>A0A6A0AAV1</accession>
<proteinExistence type="predicted"/>
<dbReference type="Proteomes" id="UP000485058">
    <property type="component" value="Unassembled WGS sequence"/>
</dbReference>
<keyword evidence="3" id="KW-1185">Reference proteome</keyword>
<dbReference type="SUPFAM" id="SSF48371">
    <property type="entry name" value="ARM repeat"/>
    <property type="match status" value="1"/>
</dbReference>
<protein>
    <submittedName>
        <fullName evidence="2">Protein kinase domain-containing protein</fullName>
    </submittedName>
</protein>
<evidence type="ECO:0000313" key="2">
    <source>
        <dbReference type="EMBL" id="GFH29431.1"/>
    </source>
</evidence>
<evidence type="ECO:0000313" key="3">
    <source>
        <dbReference type="Proteomes" id="UP000485058"/>
    </source>
</evidence>
<dbReference type="Gene3D" id="1.25.10.10">
    <property type="entry name" value="Leucine-rich Repeat Variant"/>
    <property type="match status" value="1"/>
</dbReference>
<reference evidence="2 3" key="1">
    <citation type="submission" date="2020-02" db="EMBL/GenBank/DDBJ databases">
        <title>Draft genome sequence of Haematococcus lacustris strain NIES-144.</title>
        <authorList>
            <person name="Morimoto D."/>
            <person name="Nakagawa S."/>
            <person name="Yoshida T."/>
            <person name="Sawayama S."/>
        </authorList>
    </citation>
    <scope>NUCLEOTIDE SEQUENCE [LARGE SCALE GENOMIC DNA]</scope>
    <source>
        <strain evidence="2 3">NIES-144</strain>
    </source>
</reference>
<keyword evidence="2" id="KW-0808">Transferase</keyword>
<keyword evidence="1" id="KW-0732">Signal</keyword>
<dbReference type="InterPro" id="IPR011989">
    <property type="entry name" value="ARM-like"/>
</dbReference>
<feature type="signal peptide" evidence="1">
    <location>
        <begin position="1"/>
        <end position="21"/>
    </location>
</feature>
<dbReference type="InterPro" id="IPR016024">
    <property type="entry name" value="ARM-type_fold"/>
</dbReference>
<feature type="chain" id="PRO_5025353607" evidence="1">
    <location>
        <begin position="22"/>
        <end position="307"/>
    </location>
</feature>
<name>A0A6A0AAV1_HAELA</name>
<gene>
    <name evidence="2" type="ORF">HaLaN_28081</name>
</gene>
<organism evidence="2 3">
    <name type="scientific">Haematococcus lacustris</name>
    <name type="common">Green alga</name>
    <name type="synonym">Haematococcus pluvialis</name>
    <dbReference type="NCBI Taxonomy" id="44745"/>
    <lineage>
        <taxon>Eukaryota</taxon>
        <taxon>Viridiplantae</taxon>
        <taxon>Chlorophyta</taxon>
        <taxon>core chlorophytes</taxon>
        <taxon>Chlorophyceae</taxon>
        <taxon>CS clade</taxon>
        <taxon>Chlamydomonadales</taxon>
        <taxon>Haematococcaceae</taxon>
        <taxon>Haematococcus</taxon>
    </lineage>
</organism>
<dbReference type="AlphaFoldDB" id="A0A6A0AAV1"/>